<dbReference type="EMBL" id="JYDL01000050">
    <property type="protein sequence ID" value="KRX20271.1"/>
    <property type="molecule type" value="Genomic_DNA"/>
</dbReference>
<accession>A0A0V0S0V5</accession>
<evidence type="ECO:0000313" key="2">
    <source>
        <dbReference type="Proteomes" id="UP000054630"/>
    </source>
</evidence>
<sequence length="76" mass="9240">MHCIHLSIKEKARQTDKSKKRKCKHFYFNVDTSNSTREAAKRKYNKIEIQVSFSLLKVFHFYPCYCRIKNWQNPLN</sequence>
<comment type="caution">
    <text evidence="1">The sequence shown here is derived from an EMBL/GenBank/DDBJ whole genome shotgun (WGS) entry which is preliminary data.</text>
</comment>
<dbReference type="OrthoDB" id="10554764at2759"/>
<reference evidence="1 2" key="1">
    <citation type="submission" date="2015-01" db="EMBL/GenBank/DDBJ databases">
        <title>Evolution of Trichinella species and genotypes.</title>
        <authorList>
            <person name="Korhonen P.K."/>
            <person name="Edoardo P."/>
            <person name="Giuseppe L.R."/>
            <person name="Gasser R.B."/>
        </authorList>
    </citation>
    <scope>NUCLEOTIDE SEQUENCE [LARGE SCALE GENOMIC DNA]</scope>
    <source>
        <strain evidence="1">ISS37</strain>
    </source>
</reference>
<proteinExistence type="predicted"/>
<dbReference type="Proteomes" id="UP000054630">
    <property type="component" value="Unassembled WGS sequence"/>
</dbReference>
<protein>
    <submittedName>
        <fullName evidence="1">Uncharacterized protein</fullName>
    </submittedName>
</protein>
<organism evidence="1 2">
    <name type="scientific">Trichinella nelsoni</name>
    <dbReference type="NCBI Taxonomy" id="6336"/>
    <lineage>
        <taxon>Eukaryota</taxon>
        <taxon>Metazoa</taxon>
        <taxon>Ecdysozoa</taxon>
        <taxon>Nematoda</taxon>
        <taxon>Enoplea</taxon>
        <taxon>Dorylaimia</taxon>
        <taxon>Trichinellida</taxon>
        <taxon>Trichinellidae</taxon>
        <taxon>Trichinella</taxon>
    </lineage>
</organism>
<name>A0A0V0S0V5_9BILA</name>
<dbReference type="AlphaFoldDB" id="A0A0V0S0V5"/>
<gene>
    <name evidence="1" type="ORF">T07_9785</name>
</gene>
<keyword evidence="2" id="KW-1185">Reference proteome</keyword>
<evidence type="ECO:0000313" key="1">
    <source>
        <dbReference type="EMBL" id="KRX20271.1"/>
    </source>
</evidence>